<dbReference type="EMBL" id="JH687830">
    <property type="protein sequence ID" value="EJD38096.1"/>
    <property type="molecule type" value="Genomic_DNA"/>
</dbReference>
<dbReference type="Proteomes" id="UP000006514">
    <property type="component" value="Unassembled WGS sequence"/>
</dbReference>
<feature type="transmembrane region" description="Helical" evidence="1">
    <location>
        <begin position="181"/>
        <end position="202"/>
    </location>
</feature>
<dbReference type="Pfam" id="PF20151">
    <property type="entry name" value="DUF6533"/>
    <property type="match status" value="1"/>
</dbReference>
<keyword evidence="1" id="KW-0812">Transmembrane</keyword>
<proteinExistence type="predicted"/>
<gene>
    <name evidence="3" type="ORF">AURDEDRAFT_172857</name>
</gene>
<feature type="transmembrane region" description="Helical" evidence="1">
    <location>
        <begin position="91"/>
        <end position="114"/>
    </location>
</feature>
<name>J0WWX9_AURST</name>
<keyword evidence="4" id="KW-1185">Reference proteome</keyword>
<evidence type="ECO:0000256" key="1">
    <source>
        <dbReference type="SAM" id="Phobius"/>
    </source>
</evidence>
<evidence type="ECO:0000313" key="3">
    <source>
        <dbReference type="EMBL" id="EJD38096.1"/>
    </source>
</evidence>
<protein>
    <recommendedName>
        <fullName evidence="2">DUF6533 domain-containing protein</fullName>
    </recommendedName>
</protein>
<sequence>MSVPDGPDLPLIPEVVENIAKSQLFYVFIVATAALYFYDHSVTLSAEIDLVWRSKWGVGKVLFLTVRYIQWPELLVLLYYGFFNSSPPDCYLLYASTTYSLLVGVTIAHVILVLRTWALWDTSRQILIFLSVLLCAITAADCYLVAVHLRTMTFFSISEVDPRAAQFYDNNFCFGITHNKILSIVWGFVAAFELVIFVMTAIKGVGHFHQRRSSLVSSIYRDSMLCFITIFGISAANVVIGYTNPGYDLVLGP</sequence>
<feature type="transmembrane region" description="Helical" evidence="1">
    <location>
        <begin position="50"/>
        <end position="71"/>
    </location>
</feature>
<dbReference type="AlphaFoldDB" id="J0WWX9"/>
<feature type="transmembrane region" description="Helical" evidence="1">
    <location>
        <begin position="223"/>
        <end position="243"/>
    </location>
</feature>
<feature type="domain" description="DUF6533" evidence="2">
    <location>
        <begin position="28"/>
        <end position="69"/>
    </location>
</feature>
<dbReference type="KEGG" id="adl:AURDEDRAFT_172857"/>
<accession>J0WWX9</accession>
<dbReference type="InterPro" id="IPR045340">
    <property type="entry name" value="DUF6533"/>
</dbReference>
<evidence type="ECO:0000259" key="2">
    <source>
        <dbReference type="Pfam" id="PF20151"/>
    </source>
</evidence>
<dbReference type="OrthoDB" id="3350812at2759"/>
<dbReference type="OMA" id="IIRTWAI"/>
<evidence type="ECO:0000313" key="4">
    <source>
        <dbReference type="Proteomes" id="UP000006514"/>
    </source>
</evidence>
<feature type="transmembrane region" description="Helical" evidence="1">
    <location>
        <begin position="20"/>
        <end position="38"/>
    </location>
</feature>
<dbReference type="InParanoid" id="J0WWX9"/>
<organism evidence="3 4">
    <name type="scientific">Auricularia subglabra (strain TFB-10046 / SS5)</name>
    <name type="common">White-rot fungus</name>
    <name type="synonym">Auricularia delicata (strain TFB10046)</name>
    <dbReference type="NCBI Taxonomy" id="717982"/>
    <lineage>
        <taxon>Eukaryota</taxon>
        <taxon>Fungi</taxon>
        <taxon>Dikarya</taxon>
        <taxon>Basidiomycota</taxon>
        <taxon>Agaricomycotina</taxon>
        <taxon>Agaricomycetes</taxon>
        <taxon>Auriculariales</taxon>
        <taxon>Auriculariaceae</taxon>
        <taxon>Auricularia</taxon>
    </lineage>
</organism>
<reference evidence="4" key="1">
    <citation type="journal article" date="2012" name="Science">
        <title>The Paleozoic origin of enzymatic lignin decomposition reconstructed from 31 fungal genomes.</title>
        <authorList>
            <person name="Floudas D."/>
            <person name="Binder M."/>
            <person name="Riley R."/>
            <person name="Barry K."/>
            <person name="Blanchette R.A."/>
            <person name="Henrissat B."/>
            <person name="Martinez A.T."/>
            <person name="Otillar R."/>
            <person name="Spatafora J.W."/>
            <person name="Yadav J.S."/>
            <person name="Aerts A."/>
            <person name="Benoit I."/>
            <person name="Boyd A."/>
            <person name="Carlson A."/>
            <person name="Copeland A."/>
            <person name="Coutinho P.M."/>
            <person name="de Vries R.P."/>
            <person name="Ferreira P."/>
            <person name="Findley K."/>
            <person name="Foster B."/>
            <person name="Gaskell J."/>
            <person name="Glotzer D."/>
            <person name="Gorecki P."/>
            <person name="Heitman J."/>
            <person name="Hesse C."/>
            <person name="Hori C."/>
            <person name="Igarashi K."/>
            <person name="Jurgens J.A."/>
            <person name="Kallen N."/>
            <person name="Kersten P."/>
            <person name="Kohler A."/>
            <person name="Kuees U."/>
            <person name="Kumar T.K.A."/>
            <person name="Kuo A."/>
            <person name="LaButti K."/>
            <person name="Larrondo L.F."/>
            <person name="Lindquist E."/>
            <person name="Ling A."/>
            <person name="Lombard V."/>
            <person name="Lucas S."/>
            <person name="Lundell T."/>
            <person name="Martin R."/>
            <person name="McLaughlin D.J."/>
            <person name="Morgenstern I."/>
            <person name="Morin E."/>
            <person name="Murat C."/>
            <person name="Nagy L.G."/>
            <person name="Nolan M."/>
            <person name="Ohm R.A."/>
            <person name="Patyshakuliyeva A."/>
            <person name="Rokas A."/>
            <person name="Ruiz-Duenas F.J."/>
            <person name="Sabat G."/>
            <person name="Salamov A."/>
            <person name="Samejima M."/>
            <person name="Schmutz J."/>
            <person name="Slot J.C."/>
            <person name="St John F."/>
            <person name="Stenlid J."/>
            <person name="Sun H."/>
            <person name="Sun S."/>
            <person name="Syed K."/>
            <person name="Tsang A."/>
            <person name="Wiebenga A."/>
            <person name="Young D."/>
            <person name="Pisabarro A."/>
            <person name="Eastwood D.C."/>
            <person name="Martin F."/>
            <person name="Cullen D."/>
            <person name="Grigoriev I.V."/>
            <person name="Hibbett D.S."/>
        </authorList>
    </citation>
    <scope>NUCLEOTIDE SEQUENCE [LARGE SCALE GENOMIC DNA]</scope>
    <source>
        <strain evidence="4">TFB10046</strain>
    </source>
</reference>
<keyword evidence="1" id="KW-0472">Membrane</keyword>
<feature type="transmembrane region" description="Helical" evidence="1">
    <location>
        <begin position="126"/>
        <end position="146"/>
    </location>
</feature>
<keyword evidence="1" id="KW-1133">Transmembrane helix</keyword>